<dbReference type="EMBL" id="CP042305">
    <property type="protein sequence ID" value="QDZ15826.1"/>
    <property type="molecule type" value="Genomic_DNA"/>
</dbReference>
<gene>
    <name evidence="3" type="ORF">FPZ11_14555</name>
</gene>
<evidence type="ECO:0000256" key="2">
    <source>
        <dbReference type="ARBA" id="ARBA00022801"/>
    </source>
</evidence>
<proteinExistence type="inferred from homology"/>
<dbReference type="RefSeq" id="WP_146321860.1">
    <property type="nucleotide sequence ID" value="NZ_CP042305.1"/>
</dbReference>
<dbReference type="AlphaFoldDB" id="A0A5B8M695"/>
<dbReference type="InterPro" id="IPR029058">
    <property type="entry name" value="AB_hydrolase_fold"/>
</dbReference>
<organism evidence="3 4">
    <name type="scientific">Humibacter ginsenosidimutans</name>
    <dbReference type="NCBI Taxonomy" id="2599293"/>
    <lineage>
        <taxon>Bacteria</taxon>
        <taxon>Bacillati</taxon>
        <taxon>Actinomycetota</taxon>
        <taxon>Actinomycetes</taxon>
        <taxon>Micrococcales</taxon>
        <taxon>Microbacteriaceae</taxon>
        <taxon>Humibacter</taxon>
    </lineage>
</organism>
<dbReference type="Gene3D" id="3.40.50.1820">
    <property type="entry name" value="alpha/beta hydrolase"/>
    <property type="match status" value="1"/>
</dbReference>
<dbReference type="InterPro" id="IPR050261">
    <property type="entry name" value="FrsA_esterase"/>
</dbReference>
<evidence type="ECO:0000313" key="4">
    <source>
        <dbReference type="Proteomes" id="UP000320216"/>
    </source>
</evidence>
<dbReference type="KEGG" id="huw:FPZ11_14555"/>
<keyword evidence="2 3" id="KW-0378">Hydrolase</keyword>
<dbReference type="Pfam" id="PF06500">
    <property type="entry name" value="FrsA-like"/>
    <property type="match status" value="1"/>
</dbReference>
<accession>A0A5B8M695</accession>
<evidence type="ECO:0000256" key="1">
    <source>
        <dbReference type="ARBA" id="ARBA00008645"/>
    </source>
</evidence>
<reference evidence="3 4" key="1">
    <citation type="submission" date="2019-07" db="EMBL/GenBank/DDBJ databases">
        <title>Full genome sequence of Humibacter sp. WJ7-1.</title>
        <authorList>
            <person name="Im W.-T."/>
        </authorList>
    </citation>
    <scope>NUCLEOTIDE SEQUENCE [LARGE SCALE GENOMIC DNA]</scope>
    <source>
        <strain evidence="3 4">WJ7-1</strain>
    </source>
</reference>
<protein>
    <submittedName>
        <fullName evidence="3">Alpha/beta hydrolase</fullName>
    </submittedName>
</protein>
<dbReference type="OrthoDB" id="9765647at2"/>
<dbReference type="PANTHER" id="PTHR22946:SF12">
    <property type="entry name" value="CONIDIAL PIGMENT BIOSYNTHESIS PROTEIN AYG1 (AFU_ORTHOLOGUE AFUA_2G17550)"/>
    <property type="match status" value="1"/>
</dbReference>
<dbReference type="PANTHER" id="PTHR22946">
    <property type="entry name" value="DIENELACTONE HYDROLASE DOMAIN-CONTAINING PROTEIN-RELATED"/>
    <property type="match status" value="1"/>
</dbReference>
<dbReference type="SUPFAM" id="SSF53474">
    <property type="entry name" value="alpha/beta-Hydrolases"/>
    <property type="match status" value="1"/>
</dbReference>
<name>A0A5B8M695_9MICO</name>
<evidence type="ECO:0000313" key="3">
    <source>
        <dbReference type="EMBL" id="QDZ15826.1"/>
    </source>
</evidence>
<sequence length="381" mass="42386">MAAVAVEGVDPTTGKRSIENAREWLYAHLDERAHPFNAIDVDAARPVVDRLESIEPEAWAAAWLEVAHRFAEQADAAHRDGRTADEREAWWQAYQFAFVARFPTPIHPAKQAAYDLSREWFQRAVALDDPAVERVAIPTAEGGREGRTEVVFYVARPREVEGPTPVAIVWGGIDMWKEESYVRTASLRGRGVATIHIDMPGVGEAPVFAGPDAERMWTPVFDWIERSDLDETRVGIVGQSFGGYWSTKLAHTHRDRLKAAVNWGGGIHKTFQPAWQEKSRSAGTYLMDLGPSRARIFGEHTFDEYIARCPELSLLDQGVLDQPCCPLLLVNGIDDQQNDATDIHLALEHGDPKTARLFPGGHMGRGPVGPTVINWLVNQLS</sequence>
<dbReference type="Proteomes" id="UP000320216">
    <property type="component" value="Chromosome"/>
</dbReference>
<comment type="similarity">
    <text evidence="1">Belongs to the AB hydrolase superfamily.</text>
</comment>
<dbReference type="InterPro" id="IPR010520">
    <property type="entry name" value="FrsA-like"/>
</dbReference>
<dbReference type="GO" id="GO:0016787">
    <property type="term" value="F:hydrolase activity"/>
    <property type="evidence" value="ECO:0007669"/>
    <property type="project" value="UniProtKB-KW"/>
</dbReference>
<keyword evidence="4" id="KW-1185">Reference proteome</keyword>